<evidence type="ECO:0000256" key="1">
    <source>
        <dbReference type="ARBA" id="ARBA00010873"/>
    </source>
</evidence>
<dbReference type="RefSeq" id="WP_161726568.1">
    <property type="nucleotide sequence ID" value="NZ_JAAAXI010000038.1"/>
</dbReference>
<keyword evidence="2" id="KW-0184">Conjugation</keyword>
<organism evidence="5 6">
    <name type="scientific">Microvirga arsenatis</name>
    <dbReference type="NCBI Taxonomy" id="2692265"/>
    <lineage>
        <taxon>Bacteria</taxon>
        <taxon>Pseudomonadati</taxon>
        <taxon>Pseudomonadota</taxon>
        <taxon>Alphaproteobacteria</taxon>
        <taxon>Hyphomicrobiales</taxon>
        <taxon>Methylobacteriaceae</taxon>
        <taxon>Microvirga</taxon>
    </lineage>
</organism>
<sequence length="1115" mass="124431">MHFAFTEFRAEPGRPLCLIPAIQPHDQALWQWLESHDRISIIRKIPFYPRLPFMDHLQLSGPVIVTTLSALSRVVSRAEARNPNHNFAKLRVKAAGTYALGGLGIANQVQARAAPIRGASISTQASMTSPFALSQALHPAVAFGYDNPSVRFGDRTRGSARPKAADGAQSFHFSHSYVSKTSPIMALIRELKGGRKHSNSGATDHLLYIERDGAAEKVKTPARDPQVRLSEMEAEAASRSSQDQQDYLERLGAVERIPVKNLSDAELDALEYASFGTIGDTLEERRAFWEKVNDVESDPRGDSITLAAAHDRELWTRLYDAQDEAPKRMRDLLKGMDRNKPQDLKLTALPTKDTLAVYKWATGIAPEMEIDIEPGRGGRVQNRIIAELPHELSGKERVRIVRDFTQVLADQGLPYWAVIHAPDKNNDRRNFHVHIVYYDRPAAKMVDPKDPNGGLKWDFEIVEKKRFANRHTREVRPFLQPKLREASEKSWVPQLRKKWEQVNNAVLEQAGVDKRYDGRTYKAMGIDVDPLKHIPSKTFNKERKGEWTEEGVALARRQWKQVEDAIVADTMKRTAKRQRELSERVERAKAALLAKNPFKDVALKEIERLGVLANTLTHRVGIAELSQDIGRLVIDRTASRARLVFHAAVEEASKPKLGRPRKDAAAKPVGATLRIGDEAIEARDFLEVLHKNGEIIDRNNGLRLLDAQRALKTVLERIESLEKSPTQNPLYPRSAGTFVSLSLDPDPVKVEQRKKEKENAIMESVQRYTDRVIEEMKALDFETLRAGVLAYAKLDREEREQRIREEAAKAAQQETQKSSTREPDKSEARKQSEPAAEKPKFAEPRRYRSDPLPEPAWKKNRSQSSGVGASRVASTKAPSSKAPSPAAGPAVRTSEPLKAGPVDQARFPVKAQTSTPAAKPPAAERPRQETQPAARVQPAADPNRARIDQPQRPVAPGAAQIAKPSPDKQPAQDTAPQKAARESSKSVAPTKAGDKAVPPQIRLDPKNIRRSQAEISGIVVKGQIDKPVANAPASPKEERGRVIIGAKPTGPVEKPQIVLKPQQTPLFVSKKDKEKQKPLLFESKRAKGETLELFPQVPVRGKKRKKSKDRGRDDR</sequence>
<accession>A0ABW9Z3P3</accession>
<feature type="region of interest" description="Disordered" evidence="3">
    <location>
        <begin position="802"/>
        <end position="1010"/>
    </location>
</feature>
<proteinExistence type="inferred from homology"/>
<protein>
    <submittedName>
        <fullName evidence="5">MobA/MobL family protein</fullName>
    </submittedName>
</protein>
<dbReference type="Pfam" id="PF03389">
    <property type="entry name" value="MobA_MobL"/>
    <property type="match status" value="1"/>
</dbReference>
<feature type="compositionally biased region" description="Basic and acidic residues" evidence="3">
    <location>
        <begin position="217"/>
        <end position="226"/>
    </location>
</feature>
<evidence type="ECO:0000259" key="4">
    <source>
        <dbReference type="Pfam" id="PF03389"/>
    </source>
</evidence>
<feature type="domain" description="MobA/MobL protein" evidence="4">
    <location>
        <begin position="378"/>
        <end position="543"/>
    </location>
</feature>
<dbReference type="Proteomes" id="UP000818323">
    <property type="component" value="Unassembled WGS sequence"/>
</dbReference>
<feature type="region of interest" description="Disordered" evidence="3">
    <location>
        <begin position="1091"/>
        <end position="1115"/>
    </location>
</feature>
<dbReference type="EMBL" id="JAAAXJ010000029">
    <property type="protein sequence ID" value="NBJ27150.1"/>
    <property type="molecule type" value="Genomic_DNA"/>
</dbReference>
<keyword evidence="6" id="KW-1185">Reference proteome</keyword>
<dbReference type="Gene3D" id="3.30.930.30">
    <property type="match status" value="1"/>
</dbReference>
<reference evidence="5 6" key="1">
    <citation type="submission" date="2020-01" db="EMBL/GenBank/DDBJ databases">
        <title>Microvirga sp. nov., an arsenate reduction bacterium isolated from Tibet hotspring sediments.</title>
        <authorList>
            <person name="Yuan C.-G."/>
        </authorList>
    </citation>
    <scope>NUCLEOTIDE SEQUENCE [LARGE SCALE GENOMIC DNA]</scope>
    <source>
        <strain evidence="5 6">SYSU G3D203</strain>
    </source>
</reference>
<evidence type="ECO:0000313" key="5">
    <source>
        <dbReference type="EMBL" id="NBJ27150.1"/>
    </source>
</evidence>
<comment type="caution">
    <text evidence="5">The sequence shown here is derived from an EMBL/GenBank/DDBJ whole genome shotgun (WGS) entry which is preliminary data.</text>
</comment>
<comment type="similarity">
    <text evidence="1">Belongs to the MobA/MobL family.</text>
</comment>
<evidence type="ECO:0000256" key="2">
    <source>
        <dbReference type="ARBA" id="ARBA00022971"/>
    </source>
</evidence>
<dbReference type="InterPro" id="IPR005053">
    <property type="entry name" value="MobA_MobL"/>
</dbReference>
<feature type="compositionally biased region" description="Low complexity" evidence="3">
    <location>
        <begin position="873"/>
        <end position="890"/>
    </location>
</feature>
<feature type="compositionally biased region" description="Basic and acidic residues" evidence="3">
    <location>
        <begin position="819"/>
        <end position="851"/>
    </location>
</feature>
<gene>
    <name evidence="5" type="ORF">GR303_22770</name>
</gene>
<evidence type="ECO:0000256" key="3">
    <source>
        <dbReference type="SAM" id="MobiDB-lite"/>
    </source>
</evidence>
<feature type="region of interest" description="Disordered" evidence="3">
    <location>
        <begin position="217"/>
        <end position="244"/>
    </location>
</feature>
<name>A0ABW9Z3P3_9HYPH</name>
<feature type="compositionally biased region" description="Basic residues" evidence="3">
    <location>
        <begin position="1100"/>
        <end position="1109"/>
    </location>
</feature>
<evidence type="ECO:0000313" key="6">
    <source>
        <dbReference type="Proteomes" id="UP000818323"/>
    </source>
</evidence>